<dbReference type="InterPro" id="IPR007372">
    <property type="entry name" value="Lipid/polyisoprenoid-bd_YceI"/>
</dbReference>
<sequence>MKKALILSILLIGLWTSAQAQGKFFTRDGYISFFSHTDVEDIDAHNRKVASVLDAQSGQLEFAVLMRAFEFKKALMQEHFNENYVESTKHPKAQFKGKILNLASVDFGTDGTYPVAIEGELTIKGVTKPLRTQGTIIVKGGIPHGKAEFTVLPSDYNIQIPALVRKNIAEEIQVKVDMAYQPLTN</sequence>
<proteinExistence type="predicted"/>
<dbReference type="OrthoDB" id="116832at2"/>
<evidence type="ECO:0000259" key="2">
    <source>
        <dbReference type="Pfam" id="PF04264"/>
    </source>
</evidence>
<evidence type="ECO:0000256" key="1">
    <source>
        <dbReference type="SAM" id="SignalP"/>
    </source>
</evidence>
<protein>
    <recommendedName>
        <fullName evidence="2">Lipid/polyisoprenoid-binding YceI-like domain-containing protein</fullName>
    </recommendedName>
</protein>
<feature type="domain" description="Lipid/polyisoprenoid-binding YceI-like" evidence="2">
    <location>
        <begin position="35"/>
        <end position="178"/>
    </location>
</feature>
<evidence type="ECO:0000313" key="4">
    <source>
        <dbReference type="Proteomes" id="UP000011910"/>
    </source>
</evidence>
<dbReference type="STRING" id="1279009.ADICEAN_02198"/>
<comment type="caution">
    <text evidence="3">The sequence shown here is derived from an EMBL/GenBank/DDBJ whole genome shotgun (WGS) entry which is preliminary data.</text>
</comment>
<dbReference type="RefSeq" id="WP_009195591.1">
    <property type="nucleotide sequence ID" value="NZ_AODQ01000050.1"/>
</dbReference>
<dbReference type="AlphaFoldDB" id="M7NW19"/>
<feature type="chain" id="PRO_5004082576" description="Lipid/polyisoprenoid-binding YceI-like domain-containing protein" evidence="1">
    <location>
        <begin position="21"/>
        <end position="185"/>
    </location>
</feature>
<dbReference type="PANTHER" id="PTHR34406">
    <property type="entry name" value="PROTEIN YCEI"/>
    <property type="match status" value="1"/>
</dbReference>
<dbReference type="InterPro" id="IPR036761">
    <property type="entry name" value="TTHA0802/YceI-like_sf"/>
</dbReference>
<reference evidence="3 4" key="1">
    <citation type="journal article" date="2013" name="Genome Announc.">
        <title>Draft Genome Sequence of Cesiribacter andamanensis Strain AMV16T, Isolated from a Soil Sample from a Mud Volcano in the Andaman Islands, India.</title>
        <authorList>
            <person name="Shivaji S."/>
            <person name="Ara S."/>
            <person name="Begum Z."/>
            <person name="Srinivas T.N."/>
            <person name="Singh A."/>
            <person name="Kumar Pinnaka A."/>
        </authorList>
    </citation>
    <scope>NUCLEOTIDE SEQUENCE [LARGE SCALE GENOMIC DNA]</scope>
    <source>
        <strain evidence="3 4">AMV16</strain>
    </source>
</reference>
<keyword evidence="1" id="KW-0732">Signal</keyword>
<feature type="signal peptide" evidence="1">
    <location>
        <begin position="1"/>
        <end position="20"/>
    </location>
</feature>
<organism evidence="3 4">
    <name type="scientific">Cesiribacter andamanensis AMV16</name>
    <dbReference type="NCBI Taxonomy" id="1279009"/>
    <lineage>
        <taxon>Bacteria</taxon>
        <taxon>Pseudomonadati</taxon>
        <taxon>Bacteroidota</taxon>
        <taxon>Cytophagia</taxon>
        <taxon>Cytophagales</taxon>
        <taxon>Cesiribacteraceae</taxon>
        <taxon>Cesiribacter</taxon>
    </lineage>
</organism>
<dbReference type="eggNOG" id="COG2353">
    <property type="taxonomic scope" value="Bacteria"/>
</dbReference>
<dbReference type="EMBL" id="AODQ01000050">
    <property type="protein sequence ID" value="EMR02659.1"/>
    <property type="molecule type" value="Genomic_DNA"/>
</dbReference>
<gene>
    <name evidence="3" type="ORF">ADICEAN_02198</name>
</gene>
<evidence type="ECO:0000313" key="3">
    <source>
        <dbReference type="EMBL" id="EMR02659.1"/>
    </source>
</evidence>
<keyword evidence="4" id="KW-1185">Reference proteome</keyword>
<dbReference type="PATRIC" id="fig|1279009.4.peg.2229"/>
<name>M7NW19_9BACT</name>
<dbReference type="SUPFAM" id="SSF101874">
    <property type="entry name" value="YceI-like"/>
    <property type="match status" value="1"/>
</dbReference>
<accession>M7NW19</accession>
<dbReference type="PANTHER" id="PTHR34406:SF1">
    <property type="entry name" value="PROTEIN YCEI"/>
    <property type="match status" value="1"/>
</dbReference>
<dbReference type="Pfam" id="PF04264">
    <property type="entry name" value="YceI"/>
    <property type="match status" value="1"/>
</dbReference>
<dbReference type="Gene3D" id="2.40.128.110">
    <property type="entry name" value="Lipid/polyisoprenoid-binding, YceI-like"/>
    <property type="match status" value="1"/>
</dbReference>
<dbReference type="Proteomes" id="UP000011910">
    <property type="component" value="Unassembled WGS sequence"/>
</dbReference>